<evidence type="ECO:0008006" key="3">
    <source>
        <dbReference type="Google" id="ProtNLM"/>
    </source>
</evidence>
<sequence>MNKLAIYDKLCCFIILSILKKGGEVALSSHFRHLFANLLGIINDASYLISVMANDELVAHQGLLENTKLYQKITITDKGIKYLEENLNQVIIPENEFNEVHLDRIKSILKHQ</sequence>
<reference evidence="1 2" key="1">
    <citation type="submission" date="2023-12" db="EMBL/GenBank/DDBJ databases">
        <title>Genomic sequences of Capnocytophaga and Parvimonas strains.</title>
        <authorList>
            <person name="Watt R.M."/>
            <person name="Wang M."/>
            <person name="Yang T."/>
            <person name="Tong W.M."/>
        </authorList>
    </citation>
    <scope>NUCLEOTIDE SEQUENCE [LARGE SCALE GENOMIC DNA]</scope>
    <source>
        <strain evidence="1 2">CCUG 13156</strain>
    </source>
</reference>
<dbReference type="RefSeq" id="WP_323980253.1">
    <property type="nucleotide sequence ID" value="NZ_JAYKBV010000030.1"/>
</dbReference>
<name>A0ABU5YGF8_9FLAO</name>
<evidence type="ECO:0000313" key="2">
    <source>
        <dbReference type="Proteomes" id="UP001324270"/>
    </source>
</evidence>
<organism evidence="1 2">
    <name type="scientific">Capnocytophaga gingivalis</name>
    <dbReference type="NCBI Taxonomy" id="1017"/>
    <lineage>
        <taxon>Bacteria</taxon>
        <taxon>Pseudomonadati</taxon>
        <taxon>Bacteroidota</taxon>
        <taxon>Flavobacteriia</taxon>
        <taxon>Flavobacteriales</taxon>
        <taxon>Flavobacteriaceae</taxon>
        <taxon>Capnocytophaga</taxon>
    </lineage>
</organism>
<accession>A0ABU5YGF8</accession>
<keyword evidence="2" id="KW-1185">Reference proteome</keyword>
<evidence type="ECO:0000313" key="1">
    <source>
        <dbReference type="EMBL" id="MEB3041753.1"/>
    </source>
</evidence>
<protein>
    <recommendedName>
        <fullName evidence="3">ArnR1-like winged helix-turn-helix domain-containing protein</fullName>
    </recommendedName>
</protein>
<dbReference type="Proteomes" id="UP001324270">
    <property type="component" value="Unassembled WGS sequence"/>
</dbReference>
<proteinExistence type="predicted"/>
<comment type="caution">
    <text evidence="1">The sequence shown here is derived from an EMBL/GenBank/DDBJ whole genome shotgun (WGS) entry which is preliminary data.</text>
</comment>
<gene>
    <name evidence="1" type="ORF">VJJ49_13800</name>
</gene>
<dbReference type="EMBL" id="JAYKBV010000030">
    <property type="protein sequence ID" value="MEB3041753.1"/>
    <property type="molecule type" value="Genomic_DNA"/>
</dbReference>